<reference evidence="5" key="3">
    <citation type="submission" date="2025-09" db="UniProtKB">
        <authorList>
            <consortium name="Ensembl"/>
        </authorList>
    </citation>
    <scope>IDENTIFICATION</scope>
    <source>
        <strain evidence="5">Isolate ISIS603380</strain>
    </source>
</reference>
<dbReference type="OMA" id="SHIEKWK"/>
<evidence type="ECO:0000256" key="2">
    <source>
        <dbReference type="ARBA" id="ARBA00022741"/>
    </source>
</evidence>
<reference evidence="5" key="2">
    <citation type="submission" date="2025-08" db="UniProtKB">
        <authorList>
            <consortium name="Ensembl"/>
        </authorList>
    </citation>
    <scope>IDENTIFICATION</scope>
    <source>
        <strain evidence="5">Isolate ISIS603380</strain>
    </source>
</reference>
<evidence type="ECO:0000313" key="5">
    <source>
        <dbReference type="Ensembl" id="ENSLAFP00000011802.2"/>
    </source>
</evidence>
<name>G3TCK5_LOXAF</name>
<dbReference type="Pfam" id="PF00406">
    <property type="entry name" value="ADK"/>
    <property type="match status" value="1"/>
</dbReference>
<feature type="coiled-coil region" evidence="4">
    <location>
        <begin position="59"/>
        <end position="90"/>
    </location>
</feature>
<keyword evidence="2" id="KW-0547">Nucleotide-binding</keyword>
<dbReference type="GO" id="GO:0019205">
    <property type="term" value="F:nucleobase-containing compound kinase activity"/>
    <property type="evidence" value="ECO:0007669"/>
    <property type="project" value="InterPro"/>
</dbReference>
<dbReference type="InterPro" id="IPR000850">
    <property type="entry name" value="Adenylat/UMP-CMP_kin"/>
</dbReference>
<keyword evidence="6" id="KW-1185">Reference proteome</keyword>
<organism evidence="5 6">
    <name type="scientific">Loxodonta africana</name>
    <name type="common">African elephant</name>
    <dbReference type="NCBI Taxonomy" id="9785"/>
    <lineage>
        <taxon>Eukaryota</taxon>
        <taxon>Metazoa</taxon>
        <taxon>Chordata</taxon>
        <taxon>Craniata</taxon>
        <taxon>Vertebrata</taxon>
        <taxon>Euteleostomi</taxon>
        <taxon>Mammalia</taxon>
        <taxon>Eutheria</taxon>
        <taxon>Afrotheria</taxon>
        <taxon>Proboscidea</taxon>
        <taxon>Elephantidae</taxon>
        <taxon>Loxodonta</taxon>
    </lineage>
</organism>
<proteinExistence type="predicted"/>
<dbReference type="STRING" id="9785.ENSLAFP00000011802"/>
<dbReference type="GeneTree" id="ENSGT00930000151154"/>
<keyword evidence="1" id="KW-0808">Transferase</keyword>
<dbReference type="InParanoid" id="G3TCK5"/>
<dbReference type="eggNOG" id="KOG3079">
    <property type="taxonomic scope" value="Eukaryota"/>
</dbReference>
<protein>
    <submittedName>
        <fullName evidence="5">Uncharacterized protein</fullName>
    </submittedName>
</protein>
<dbReference type="GO" id="GO:0006139">
    <property type="term" value="P:nucleobase-containing compound metabolic process"/>
    <property type="evidence" value="ECO:0007669"/>
    <property type="project" value="InterPro"/>
</dbReference>
<dbReference type="GO" id="GO:0005524">
    <property type="term" value="F:ATP binding"/>
    <property type="evidence" value="ECO:0007669"/>
    <property type="project" value="InterPro"/>
</dbReference>
<evidence type="ECO:0000313" key="6">
    <source>
        <dbReference type="Proteomes" id="UP000007646"/>
    </source>
</evidence>
<dbReference type="Ensembl" id="ENSLAFT00000014095.2">
    <property type="protein sequence ID" value="ENSLAFP00000011802.2"/>
    <property type="gene ID" value="ENSLAFG00000014097.2"/>
</dbReference>
<keyword evidence="4" id="KW-0175">Coiled coil</keyword>
<dbReference type="PANTHER" id="PTHR23359">
    <property type="entry name" value="NUCLEOTIDE KINASE"/>
    <property type="match status" value="1"/>
</dbReference>
<dbReference type="CDD" id="cd01428">
    <property type="entry name" value="ADK"/>
    <property type="match status" value="1"/>
</dbReference>
<dbReference type="SUPFAM" id="SSF52540">
    <property type="entry name" value="P-loop containing nucleoside triphosphate hydrolases"/>
    <property type="match status" value="1"/>
</dbReference>
<accession>G3TCK5</accession>
<evidence type="ECO:0000256" key="3">
    <source>
        <dbReference type="ARBA" id="ARBA00022777"/>
    </source>
</evidence>
<dbReference type="Gene3D" id="3.40.50.300">
    <property type="entry name" value="P-loop containing nucleotide triphosphate hydrolases"/>
    <property type="match status" value="1"/>
</dbReference>
<dbReference type="AlphaFoldDB" id="G3TCK5"/>
<dbReference type="Proteomes" id="UP000007646">
    <property type="component" value="Unassembled WGS sequence"/>
</dbReference>
<reference evidence="5 6" key="1">
    <citation type="submission" date="2009-06" db="EMBL/GenBank/DDBJ databases">
        <title>The Genome Sequence of Loxodonta africana (African elephant).</title>
        <authorList>
            <person name="Di Palma F."/>
            <person name="Heiman D."/>
            <person name="Young S."/>
            <person name="Johnson J."/>
            <person name="Lander E.S."/>
            <person name="Lindblad-Toh K."/>
        </authorList>
    </citation>
    <scope>NUCLEOTIDE SEQUENCE [LARGE SCALE GENOMIC DNA]</scope>
    <source>
        <strain evidence="5 6">Isolate ISIS603380</strain>
    </source>
</reference>
<dbReference type="HOGENOM" id="CLU_080324_0_0_1"/>
<keyword evidence="3" id="KW-0418">Kinase</keyword>
<sequence>QRPLQAPPLRLCLLGPHGSGKTTCGRHLAENLGIFHIQFDEVLQEKLMLKIEKKVGPEFEEESEDEQAVKQEIEELAVQANITIEEENTKKPVSPEIHLTEEEEAIKSNLVDNEPLPPEILEGILSEWWLKEPICSTGFILDGFPRYPEEAQFLGERGFFPDAAVFIQVDDQDISDRLLPSHIEKWKLKQKKRLDRKKLIKDMKAKIRDDMIAKRRAELISEREKKKKREVSKWCKILKSRGKH</sequence>
<dbReference type="InterPro" id="IPR027417">
    <property type="entry name" value="P-loop_NTPase"/>
</dbReference>
<evidence type="ECO:0000256" key="1">
    <source>
        <dbReference type="ARBA" id="ARBA00022679"/>
    </source>
</evidence>
<evidence type="ECO:0000256" key="4">
    <source>
        <dbReference type="SAM" id="Coils"/>
    </source>
</evidence>
<dbReference type="Pfam" id="PF13238">
    <property type="entry name" value="AAA_18"/>
    <property type="match status" value="1"/>
</dbReference>